<keyword evidence="1" id="KW-0812">Transmembrane</keyword>
<keyword evidence="4" id="KW-1185">Reference proteome</keyword>
<feature type="transmembrane region" description="Helical" evidence="1">
    <location>
        <begin position="12"/>
        <end position="30"/>
    </location>
</feature>
<keyword evidence="1" id="KW-1133">Transmembrane helix</keyword>
<gene>
    <name evidence="3" type="ORF">C1I63_11890</name>
</gene>
<evidence type="ECO:0000313" key="3">
    <source>
        <dbReference type="EMBL" id="PTL73476.1"/>
    </source>
</evidence>
<keyword evidence="1" id="KW-0472">Membrane</keyword>
<evidence type="ECO:0000259" key="2">
    <source>
        <dbReference type="Pfam" id="PF04892"/>
    </source>
</evidence>
<feature type="transmembrane region" description="Helical" evidence="1">
    <location>
        <begin position="65"/>
        <end position="82"/>
    </location>
</feature>
<dbReference type="AlphaFoldDB" id="A0A2T4UVB9"/>
<dbReference type="InterPro" id="IPR006976">
    <property type="entry name" value="VanZ-like"/>
</dbReference>
<dbReference type="RefSeq" id="WP_107574917.1">
    <property type="nucleotide sequence ID" value="NZ_PZPL01000001.1"/>
</dbReference>
<protein>
    <recommendedName>
        <fullName evidence="2">VanZ-like domain-containing protein</fullName>
    </recommendedName>
</protein>
<accession>A0A2T4UVB9</accession>
<organism evidence="3 4">
    <name type="scientific">Rathayibacter caricis DSM 15933</name>
    <dbReference type="NCBI Taxonomy" id="1328867"/>
    <lineage>
        <taxon>Bacteria</taxon>
        <taxon>Bacillati</taxon>
        <taxon>Actinomycetota</taxon>
        <taxon>Actinomycetes</taxon>
        <taxon>Micrococcales</taxon>
        <taxon>Microbacteriaceae</taxon>
        <taxon>Rathayibacter</taxon>
    </lineage>
</organism>
<reference evidence="3 4" key="1">
    <citation type="submission" date="2018-03" db="EMBL/GenBank/DDBJ databases">
        <title>Bacteriophage NCPPB3778 and a type I-E CRISPR drive the evolution of the US Biological Select Agent, Rathayibacter toxicus.</title>
        <authorList>
            <person name="Davis E.W.II."/>
            <person name="Tabima J.F."/>
            <person name="Weisberg A.J."/>
            <person name="Dantas Lopes L."/>
            <person name="Wiseman M.S."/>
            <person name="Wiseman M.S."/>
            <person name="Pupko T."/>
            <person name="Belcher M.S."/>
            <person name="Sechler A.J."/>
            <person name="Tancos M.A."/>
            <person name="Schroeder B.K."/>
            <person name="Murray T.D."/>
            <person name="Luster D.G."/>
            <person name="Schneider W.L."/>
            <person name="Rogers E."/>
            <person name="Andreote F.D."/>
            <person name="Grunwald N.J."/>
            <person name="Putnam M.L."/>
            <person name="Chang J.H."/>
        </authorList>
    </citation>
    <scope>NUCLEOTIDE SEQUENCE [LARGE SCALE GENOMIC DNA]</scope>
    <source>
        <strain evidence="3 4">DSM 15933</strain>
    </source>
</reference>
<sequence length="154" mass="16324">MSAVTRIATRRARIAAAIAYSILLIGIMLWPEPVDAGLHDEIARWIWRLNSVGIDSVGYANIESISNLLLFIPFGLVVAMLVRRGKEWTAVVAGLSASSLAETAQWLILPERFATIEDVLANGAGAALGAFAVAAARSVSTARPRAVPADGDLD</sequence>
<evidence type="ECO:0000256" key="1">
    <source>
        <dbReference type="SAM" id="Phobius"/>
    </source>
</evidence>
<feature type="domain" description="VanZ-like" evidence="2">
    <location>
        <begin position="18"/>
        <end position="133"/>
    </location>
</feature>
<comment type="caution">
    <text evidence="3">The sequence shown here is derived from an EMBL/GenBank/DDBJ whole genome shotgun (WGS) entry which is preliminary data.</text>
</comment>
<proteinExistence type="predicted"/>
<dbReference type="Pfam" id="PF04892">
    <property type="entry name" value="VanZ"/>
    <property type="match status" value="1"/>
</dbReference>
<dbReference type="Proteomes" id="UP000241085">
    <property type="component" value="Unassembled WGS sequence"/>
</dbReference>
<evidence type="ECO:0000313" key="4">
    <source>
        <dbReference type="Proteomes" id="UP000241085"/>
    </source>
</evidence>
<dbReference type="EMBL" id="PZPL01000001">
    <property type="protein sequence ID" value="PTL73476.1"/>
    <property type="molecule type" value="Genomic_DNA"/>
</dbReference>
<name>A0A2T4UVB9_9MICO</name>